<feature type="compositionally biased region" description="Low complexity" evidence="2">
    <location>
        <begin position="1295"/>
        <end position="1312"/>
    </location>
</feature>
<feature type="compositionally biased region" description="Polar residues" evidence="2">
    <location>
        <begin position="1198"/>
        <end position="1207"/>
    </location>
</feature>
<feature type="region of interest" description="Disordered" evidence="2">
    <location>
        <begin position="1442"/>
        <end position="1461"/>
    </location>
</feature>
<feature type="region of interest" description="Disordered" evidence="2">
    <location>
        <begin position="969"/>
        <end position="1316"/>
    </location>
</feature>
<feature type="region of interest" description="Disordered" evidence="2">
    <location>
        <begin position="138"/>
        <end position="191"/>
    </location>
</feature>
<proteinExistence type="predicted"/>
<evidence type="ECO:0000256" key="2">
    <source>
        <dbReference type="SAM" id="MobiDB-lite"/>
    </source>
</evidence>
<evidence type="ECO:0000259" key="3">
    <source>
        <dbReference type="SMART" id="SM00322"/>
    </source>
</evidence>
<comment type="caution">
    <text evidence="4">The sequence shown here is derived from an EMBL/GenBank/DDBJ whole genome shotgun (WGS) entry which is preliminary data.</text>
</comment>
<feature type="compositionally biased region" description="Polar residues" evidence="2">
    <location>
        <begin position="1122"/>
        <end position="1163"/>
    </location>
</feature>
<dbReference type="PANTHER" id="PTHR12460">
    <property type="entry name" value="CYCLIN-DEPENDENT KINASE INHIBITOR-RELATED PROTEIN"/>
    <property type="match status" value="1"/>
</dbReference>
<dbReference type="SUPFAM" id="SSF54791">
    <property type="entry name" value="Eukaryotic type KH-domain (KH-domain type I)"/>
    <property type="match status" value="3"/>
</dbReference>
<dbReference type="CDD" id="cd22453">
    <property type="entry name" value="KH-I_MUG60_like"/>
    <property type="match status" value="1"/>
</dbReference>
<feature type="compositionally biased region" description="Polar residues" evidence="2">
    <location>
        <begin position="993"/>
        <end position="1005"/>
    </location>
</feature>
<feature type="compositionally biased region" description="Polar residues" evidence="2">
    <location>
        <begin position="1093"/>
        <end position="1107"/>
    </location>
</feature>
<dbReference type="EMBL" id="JAAAIM010000245">
    <property type="protein sequence ID" value="KAG0291380.1"/>
    <property type="molecule type" value="Genomic_DNA"/>
</dbReference>
<dbReference type="Proteomes" id="UP001194696">
    <property type="component" value="Unassembled WGS sequence"/>
</dbReference>
<reference evidence="4 5" key="1">
    <citation type="journal article" date="2020" name="Fungal Divers.">
        <title>Resolving the Mortierellaceae phylogeny through synthesis of multi-gene phylogenetics and phylogenomics.</title>
        <authorList>
            <person name="Vandepol N."/>
            <person name="Liber J."/>
            <person name="Desiro A."/>
            <person name="Na H."/>
            <person name="Kennedy M."/>
            <person name="Barry K."/>
            <person name="Grigoriev I.V."/>
            <person name="Miller A.N."/>
            <person name="O'Donnell K."/>
            <person name="Stajich J.E."/>
            <person name="Bonito G."/>
        </authorList>
    </citation>
    <scope>NUCLEOTIDE SEQUENCE [LARGE SCALE GENOMIC DNA]</scope>
    <source>
        <strain evidence="4 5">AD045</strain>
    </source>
</reference>
<dbReference type="PROSITE" id="PS50084">
    <property type="entry name" value="KH_TYPE_1"/>
    <property type="match status" value="2"/>
</dbReference>
<feature type="region of interest" description="Disordered" evidence="2">
    <location>
        <begin position="1346"/>
        <end position="1382"/>
    </location>
</feature>
<feature type="compositionally biased region" description="Low complexity" evidence="2">
    <location>
        <begin position="141"/>
        <end position="164"/>
    </location>
</feature>
<name>A0ABQ7K535_9FUNG</name>
<feature type="region of interest" description="Disordered" evidence="2">
    <location>
        <begin position="781"/>
        <end position="846"/>
    </location>
</feature>
<accession>A0ABQ7K535</accession>
<gene>
    <name evidence="4" type="ORF">BGZ96_005253</name>
</gene>
<feature type="compositionally biased region" description="Basic residues" evidence="2">
    <location>
        <begin position="1354"/>
        <end position="1364"/>
    </location>
</feature>
<organism evidence="4 5">
    <name type="scientific">Linnemannia gamsii</name>
    <dbReference type="NCBI Taxonomy" id="64522"/>
    <lineage>
        <taxon>Eukaryota</taxon>
        <taxon>Fungi</taxon>
        <taxon>Fungi incertae sedis</taxon>
        <taxon>Mucoromycota</taxon>
        <taxon>Mortierellomycotina</taxon>
        <taxon>Mortierellomycetes</taxon>
        <taxon>Mortierellales</taxon>
        <taxon>Mortierellaceae</taxon>
        <taxon>Linnemannia</taxon>
    </lineage>
</organism>
<feature type="region of interest" description="Disordered" evidence="2">
    <location>
        <begin position="1406"/>
        <end position="1437"/>
    </location>
</feature>
<feature type="domain" description="K Homology" evidence="3">
    <location>
        <begin position="515"/>
        <end position="581"/>
    </location>
</feature>
<dbReference type="Pfam" id="PF00013">
    <property type="entry name" value="KH_1"/>
    <property type="match status" value="2"/>
</dbReference>
<dbReference type="InterPro" id="IPR056553">
    <property type="entry name" value="KH_Mug60-KHD4"/>
</dbReference>
<feature type="domain" description="K Homology" evidence="3">
    <location>
        <begin position="583"/>
        <end position="663"/>
    </location>
</feature>
<feature type="region of interest" description="Disordered" evidence="2">
    <location>
        <begin position="1474"/>
        <end position="1505"/>
    </location>
</feature>
<feature type="compositionally biased region" description="Acidic residues" evidence="2">
    <location>
        <begin position="837"/>
        <end position="846"/>
    </location>
</feature>
<keyword evidence="5" id="KW-1185">Reference proteome</keyword>
<feature type="compositionally biased region" description="Low complexity" evidence="2">
    <location>
        <begin position="1007"/>
        <end position="1025"/>
    </location>
</feature>
<feature type="compositionally biased region" description="Gly residues" evidence="2">
    <location>
        <begin position="1256"/>
        <end position="1265"/>
    </location>
</feature>
<dbReference type="Pfam" id="PF24563">
    <property type="entry name" value="KH_Mug60-KHD4"/>
    <property type="match status" value="1"/>
</dbReference>
<dbReference type="InterPro" id="IPR004088">
    <property type="entry name" value="KH_dom_type_1"/>
</dbReference>
<feature type="region of interest" description="Disordered" evidence="2">
    <location>
        <begin position="1561"/>
        <end position="1588"/>
    </location>
</feature>
<dbReference type="Gene3D" id="3.30.1370.10">
    <property type="entry name" value="K Homology domain, type 1"/>
    <property type="match status" value="2"/>
</dbReference>
<feature type="compositionally biased region" description="Low complexity" evidence="2">
    <location>
        <begin position="1242"/>
        <end position="1251"/>
    </location>
</feature>
<feature type="compositionally biased region" description="Low complexity" evidence="2">
    <location>
        <begin position="1208"/>
        <end position="1221"/>
    </location>
</feature>
<dbReference type="SMART" id="SM00322">
    <property type="entry name" value="KH"/>
    <property type="match status" value="4"/>
</dbReference>
<sequence>MAENTILSLCFPCPTPAQAVGGLADEAITTAFQQLCVDIGNSHHCQAILDVSINSTQAKKRLSIETHQSVYNVTITGAYQNVMSVRGAFMRSNPLKPRLSIKISKASITADLYSGQGLSSPDSAGLKQDPLELPTVANPYTQQEQTQDTTVTTGSSATTTKDSSLPASPNGLMPASTSTTTSVESSSIPAPAATSTASSFSSFFTVLPKFKSQVDHISSITRTTITLVSSQFHALPSAKSVVAAHARQEMVELLVSGSWENAEAARLLLLVAIDSLQPRSVQEKIQIELKYQNMVGGRKRQDLQELMARTRTSIYMASPFAQTTNKGGSPVDPRYNDVYITGEHSGVQIVKDVLSRTYSRVQAAAPACTRQVNIASRKLDWMMLNHRDKLRSIMIDNAAFIAFPPLGASHPIIFVYGESRVNVERTIRTVMQLSSQFHSGSINLLSPVRENLTAIPLSPSNALSPIANISKLVSQASGAEVEFRNNGFYIFGNEIQTRIAVQFLTDIDFIKTLHYEVKFSVELANEHREFISGKKNGKINRIMKATGAKIKFDPCNEYNFYVDLSSTIAVKAVEALALLQEELPAEISFYVPETYHKRIIGVGGKNIQRIMKKFGVYVKFSNSEEFANLGGYFDNLDNVVARTPSKNAMNLDNLKHAVMELVNPKDKDFVHHSVSIPKHYHLSLLSDHAKALTELQDATNATIRFPEKETGSDIVWISGPESLIQQATSMLLSLVDEQYVYPVPFSEAMDRVLLKPEFKVEILSRMKDEWNMTLVHPAIREVTTSGQSEDRRSPESKVPSPAGSNSVREPSSDSPKSRDLGVEDDGELTRSLSSLTDSEDDDDDSEEDDHVFIFKYSRNNEGYLQSAKELLVQFLIDNQIEVYDDEIRIQRPRSDSFAEAFPHFNSKILSSVAGGDLTTPAPAFLNYSLFDNAGNAFETLSRAPGAGQGVPNPNVPSGSMVAPDIRALFSHGPSQGLPPLASSPPRWPEQHSRQLTSLPGASSGMTAAAGPGPSFASSQPSSAYPGQNQQQQSHSPSFNRLTSLPIDPWGSPGKQQAQVMQAPSTPGYTGSIGQFRTPPPGIGSVGAGGANNAFYSPSSGQHQQNMIFSPEGPYGGPMSFHTPGSTVSSSHLYSNNNSPVQGASSNVGNLTNMMNQTPHHQPSPQRPYSGPSASRDSLQFLDEKLSSSPGFGPGYGPTLNSGNHNNRSYQQPQQTSGQGYQISSAFGQSLQFPQQRQRHSSHNSTTSSHHTMFLGPIGGGLGSTGGSVNSDDISTEDESDEPFDDMRNRYHRSYHPSPQYPSLQHQQQQSIHGGIGFGSQAMSSVFANRRGSVPSMGSMYSNQLLYRPSSPQHNHQHYQLHHHQQAATPPPPPPSHNVVRLSNSSSDLYGRKSLVSAMARHTLNDHTANAGSTNTSNNNSGFNSPSRGTPISGSGAAGPLVGFSPGFGTNGNGNGNSNERDLFSSGLGGIIGGGTISHSHSSPYNHHTHTSHGSQTNGSSGGYQQGSNAYDFINGGIGSGAGAFGGELVGGSRGGGNVGHVVGSSALMGSTLSASALPFLADSAPDRSGHHHHQQQQQQQRMVGGWDH</sequence>
<evidence type="ECO:0000313" key="4">
    <source>
        <dbReference type="EMBL" id="KAG0291380.1"/>
    </source>
</evidence>
<feature type="domain" description="K Homology" evidence="3">
    <location>
        <begin position="668"/>
        <end position="736"/>
    </location>
</feature>
<feature type="domain" description="K Homology" evidence="3">
    <location>
        <begin position="279"/>
        <end position="359"/>
    </location>
</feature>
<feature type="compositionally biased region" description="Polar residues" evidence="2">
    <location>
        <begin position="1053"/>
        <end position="1074"/>
    </location>
</feature>
<feature type="compositionally biased region" description="Polar residues" evidence="2">
    <location>
        <begin position="1026"/>
        <end position="1042"/>
    </location>
</feature>
<dbReference type="InterPro" id="IPR036612">
    <property type="entry name" value="KH_dom_type_1_sf"/>
</dbReference>
<evidence type="ECO:0000256" key="1">
    <source>
        <dbReference type="PROSITE-ProRule" id="PRU00117"/>
    </source>
</evidence>
<feature type="compositionally biased region" description="Low complexity" evidence="2">
    <location>
        <begin position="176"/>
        <end position="191"/>
    </location>
</feature>
<feature type="compositionally biased region" description="Polar residues" evidence="2">
    <location>
        <begin position="802"/>
        <end position="814"/>
    </location>
</feature>
<feature type="compositionally biased region" description="Low complexity" evidence="2">
    <location>
        <begin position="1407"/>
        <end position="1424"/>
    </location>
</feature>
<keyword evidence="1" id="KW-0694">RNA-binding</keyword>
<feature type="compositionally biased region" description="Polar residues" evidence="2">
    <location>
        <begin position="1222"/>
        <end position="1235"/>
    </location>
</feature>
<protein>
    <recommendedName>
        <fullName evidence="3">K Homology domain-containing protein</fullName>
    </recommendedName>
</protein>
<dbReference type="InterPro" id="IPR004087">
    <property type="entry name" value="KH_dom"/>
</dbReference>
<feature type="compositionally biased region" description="Acidic residues" evidence="2">
    <location>
        <begin position="1273"/>
        <end position="1283"/>
    </location>
</feature>
<evidence type="ECO:0000313" key="5">
    <source>
        <dbReference type="Proteomes" id="UP001194696"/>
    </source>
</evidence>